<sequence length="171" mass="19223">MIVTHLDFITSCIHRAPLTTLNLFHDVIDVLGIFVWFDIPFNSIIVASKLAIIGYSFNDFFIVGDNIREIMKQNHQQSIESTVNLAVKFIIVRTMITSNTTLATIVAIWVFADESLSAYAMVLFSGVLVGTFSSITLLQQYQSYCDLLVITIRYKKKSCVSCHHYCLIGTG</sequence>
<proteinExistence type="predicted"/>
<gene>
    <name evidence="11" type="ORF">B5D82_04805</name>
</gene>
<evidence type="ECO:0000256" key="3">
    <source>
        <dbReference type="ARBA" id="ARBA00022475"/>
    </source>
</evidence>
<dbReference type="AlphaFoldDB" id="A0A222G701"/>
<dbReference type="GO" id="GO:0005886">
    <property type="term" value="C:plasma membrane"/>
    <property type="evidence" value="ECO:0007669"/>
    <property type="project" value="UniProtKB-SubCell"/>
</dbReference>
<protein>
    <recommendedName>
        <fullName evidence="10">Protein export membrane protein SecD/SecF C-terminal domain-containing protein</fullName>
    </recommendedName>
</protein>
<dbReference type="PANTHER" id="PTHR30081">
    <property type="entry name" value="PROTEIN-EXPORT MEMBRANE PROTEIN SEC"/>
    <property type="match status" value="1"/>
</dbReference>
<evidence type="ECO:0000256" key="1">
    <source>
        <dbReference type="ARBA" id="ARBA00004651"/>
    </source>
</evidence>
<evidence type="ECO:0000256" key="8">
    <source>
        <dbReference type="ARBA" id="ARBA00023136"/>
    </source>
</evidence>
<evidence type="ECO:0000256" key="4">
    <source>
        <dbReference type="ARBA" id="ARBA00022692"/>
    </source>
</evidence>
<reference evidence="11 12" key="1">
    <citation type="submission" date="2017-08" db="EMBL/GenBank/DDBJ databases">
        <title>Complete genome of Colwellia sp. NB097-1, a psychrophile bacterium ioslated from Bering Sea.</title>
        <authorList>
            <person name="Chen X."/>
        </authorList>
    </citation>
    <scope>NUCLEOTIDE SEQUENCE [LARGE SCALE GENOMIC DNA]</scope>
    <source>
        <strain evidence="11 12">NB097-1</strain>
    </source>
</reference>
<evidence type="ECO:0000256" key="5">
    <source>
        <dbReference type="ARBA" id="ARBA00022927"/>
    </source>
</evidence>
<dbReference type="Pfam" id="PF02355">
    <property type="entry name" value="SecD_SecF_C"/>
    <property type="match status" value="1"/>
</dbReference>
<dbReference type="InterPro" id="IPR048634">
    <property type="entry name" value="SecD_SecF_C"/>
</dbReference>
<dbReference type="PRINTS" id="PR01755">
    <property type="entry name" value="SECFTRNLCASE"/>
</dbReference>
<evidence type="ECO:0000256" key="6">
    <source>
        <dbReference type="ARBA" id="ARBA00022989"/>
    </source>
</evidence>
<dbReference type="InterPro" id="IPR022645">
    <property type="entry name" value="SecD/SecF_bac"/>
</dbReference>
<keyword evidence="3" id="KW-1003">Cell membrane</keyword>
<dbReference type="Gene3D" id="1.20.1640.10">
    <property type="entry name" value="Multidrug efflux transporter AcrB transmembrane domain"/>
    <property type="match status" value="1"/>
</dbReference>
<feature type="transmembrane region" description="Helical" evidence="9">
    <location>
        <begin position="85"/>
        <end position="112"/>
    </location>
</feature>
<dbReference type="Proteomes" id="UP000202259">
    <property type="component" value="Chromosome"/>
</dbReference>
<evidence type="ECO:0000259" key="10">
    <source>
        <dbReference type="Pfam" id="PF02355"/>
    </source>
</evidence>
<dbReference type="EMBL" id="CP020465">
    <property type="protein sequence ID" value="ASP47144.1"/>
    <property type="molecule type" value="Genomic_DNA"/>
</dbReference>
<evidence type="ECO:0000313" key="11">
    <source>
        <dbReference type="EMBL" id="ASP47144.1"/>
    </source>
</evidence>
<evidence type="ECO:0000313" key="12">
    <source>
        <dbReference type="Proteomes" id="UP000202259"/>
    </source>
</evidence>
<dbReference type="PANTHER" id="PTHR30081:SF8">
    <property type="entry name" value="PROTEIN TRANSLOCASE SUBUNIT SECF"/>
    <property type="match status" value="1"/>
</dbReference>
<keyword evidence="6 9" id="KW-1133">Transmembrane helix</keyword>
<name>A0A222G701_9GAMM</name>
<dbReference type="SUPFAM" id="SSF82866">
    <property type="entry name" value="Multidrug efflux transporter AcrB transmembrane domain"/>
    <property type="match status" value="1"/>
</dbReference>
<accession>A0A222G701</accession>
<keyword evidence="4 9" id="KW-0812">Transmembrane</keyword>
<organism evidence="11 12">
    <name type="scientific">Cognaticolwellia beringensis</name>
    <dbReference type="NCBI Taxonomy" id="1967665"/>
    <lineage>
        <taxon>Bacteria</taxon>
        <taxon>Pseudomonadati</taxon>
        <taxon>Pseudomonadota</taxon>
        <taxon>Gammaproteobacteria</taxon>
        <taxon>Alteromonadales</taxon>
        <taxon>Colwelliaceae</taxon>
        <taxon>Cognaticolwellia</taxon>
    </lineage>
</organism>
<feature type="domain" description="Protein export membrane protein SecD/SecF C-terminal" evidence="10">
    <location>
        <begin position="21"/>
        <end position="136"/>
    </location>
</feature>
<keyword evidence="12" id="KW-1185">Reference proteome</keyword>
<dbReference type="GO" id="GO:0015031">
    <property type="term" value="P:protein transport"/>
    <property type="evidence" value="ECO:0007669"/>
    <property type="project" value="UniProtKB-KW"/>
</dbReference>
<keyword evidence="5" id="KW-0653">Protein transport</keyword>
<dbReference type="InterPro" id="IPR022813">
    <property type="entry name" value="SecD/SecF_arch_bac"/>
</dbReference>
<keyword evidence="8 9" id="KW-0472">Membrane</keyword>
<keyword evidence="2" id="KW-0813">Transport</keyword>
<evidence type="ECO:0000256" key="7">
    <source>
        <dbReference type="ARBA" id="ARBA00023010"/>
    </source>
</evidence>
<feature type="transmembrane region" description="Helical" evidence="9">
    <location>
        <begin position="118"/>
        <end position="138"/>
    </location>
</feature>
<comment type="subcellular location">
    <subcellularLocation>
        <location evidence="1">Cell membrane</location>
        <topology evidence="1">Multi-pass membrane protein</topology>
    </subcellularLocation>
</comment>
<evidence type="ECO:0000256" key="9">
    <source>
        <dbReference type="SAM" id="Phobius"/>
    </source>
</evidence>
<dbReference type="KEGG" id="cber:B5D82_04805"/>
<keyword evidence="7" id="KW-0811">Translocation</keyword>
<evidence type="ECO:0000256" key="2">
    <source>
        <dbReference type="ARBA" id="ARBA00022448"/>
    </source>
</evidence>